<protein>
    <submittedName>
        <fullName evidence="2">Zinc-binding dehydrogenase</fullName>
    </submittedName>
</protein>
<dbReference type="InterPro" id="IPR002364">
    <property type="entry name" value="Quin_OxRdtase/zeta-crystal_CS"/>
</dbReference>
<sequence length="331" mass="34767">MKAWIVERNGDPADVLTWADVPDVSPGPGQIKVRVTAAALNFPDILLAQGKYQVTPTLPFTPGVEVAGEVVELGEGVTNWKVGDRVFGGPHSDAGAGGGYQEFALMSADDAFAVPEGMPDEKAAGYLLTYQTSWVALHTRGQITEGDWVLVHAGAGGVGSAAIQIAKAAGAKVIATAGGPDKKQVCLDLGADVAVDYNSEDFVAVVKDVTDGHGADIVYDPVGGDVYDKSTKCIAFEGRILIIGFTSGRMAQAATNHLLVKNYSAVGVHWGYYRKMRPEVIPEADAALAKLYAGGQIDPYISRTYSFSELPEALTALGSRKTTGKVVVVPD</sequence>
<dbReference type="Gene3D" id="3.40.50.720">
    <property type="entry name" value="NAD(P)-binding Rossmann-like Domain"/>
    <property type="match status" value="1"/>
</dbReference>
<dbReference type="InterPro" id="IPR011032">
    <property type="entry name" value="GroES-like_sf"/>
</dbReference>
<dbReference type="OrthoDB" id="4190732at2"/>
<reference evidence="2 3" key="1">
    <citation type="journal article" date="2018" name="Int. J. Syst. Evol. Microbiol.">
        <title>Epidermidibacterium keratini gen. nov., sp. nov., a member of the family Sporichthyaceae, isolated from keratin epidermis.</title>
        <authorList>
            <person name="Lee D.G."/>
            <person name="Trujillo M.E."/>
            <person name="Kang S."/>
            <person name="Nam J.J."/>
            <person name="Kim Y.J."/>
        </authorList>
    </citation>
    <scope>NUCLEOTIDE SEQUENCE [LARGE SCALE GENOMIC DNA]</scope>
    <source>
        <strain evidence="2 3">EPI-7</strain>
    </source>
</reference>
<dbReference type="PANTHER" id="PTHR43677">
    <property type="entry name" value="SHORT-CHAIN DEHYDROGENASE/REDUCTASE"/>
    <property type="match status" value="1"/>
</dbReference>
<accession>A0A7L4YSW5</accession>
<dbReference type="InParanoid" id="A0A7L4YSW5"/>
<dbReference type="AlphaFoldDB" id="A0A7L4YSW5"/>
<dbReference type="InterPro" id="IPR020843">
    <property type="entry name" value="ER"/>
</dbReference>
<feature type="domain" description="Enoyl reductase (ER)" evidence="1">
    <location>
        <begin position="11"/>
        <end position="328"/>
    </location>
</feature>
<dbReference type="RefSeq" id="WP_159547197.1">
    <property type="nucleotide sequence ID" value="NZ_CP047156.1"/>
</dbReference>
<dbReference type="PROSITE" id="PS01162">
    <property type="entry name" value="QOR_ZETA_CRYSTAL"/>
    <property type="match status" value="1"/>
</dbReference>
<evidence type="ECO:0000259" key="1">
    <source>
        <dbReference type="SMART" id="SM00829"/>
    </source>
</evidence>
<dbReference type="Proteomes" id="UP000463857">
    <property type="component" value="Chromosome"/>
</dbReference>
<evidence type="ECO:0000313" key="2">
    <source>
        <dbReference type="EMBL" id="QHC02073.1"/>
    </source>
</evidence>
<dbReference type="GO" id="GO:0016491">
    <property type="term" value="F:oxidoreductase activity"/>
    <property type="evidence" value="ECO:0007669"/>
    <property type="project" value="InterPro"/>
</dbReference>
<dbReference type="Pfam" id="PF00107">
    <property type="entry name" value="ADH_zinc_N"/>
    <property type="match status" value="1"/>
</dbReference>
<name>A0A7L4YSW5_9ACTN</name>
<dbReference type="SUPFAM" id="SSF51735">
    <property type="entry name" value="NAD(P)-binding Rossmann-fold domains"/>
    <property type="match status" value="1"/>
</dbReference>
<dbReference type="InterPro" id="IPR036291">
    <property type="entry name" value="NAD(P)-bd_dom_sf"/>
</dbReference>
<proteinExistence type="predicted"/>
<evidence type="ECO:0000313" key="3">
    <source>
        <dbReference type="Proteomes" id="UP000463857"/>
    </source>
</evidence>
<dbReference type="InterPro" id="IPR013154">
    <property type="entry name" value="ADH-like_N"/>
</dbReference>
<dbReference type="PANTHER" id="PTHR43677:SF4">
    <property type="entry name" value="QUINONE OXIDOREDUCTASE-LIKE PROTEIN 2"/>
    <property type="match status" value="1"/>
</dbReference>
<dbReference type="InterPro" id="IPR013149">
    <property type="entry name" value="ADH-like_C"/>
</dbReference>
<keyword evidence="3" id="KW-1185">Reference proteome</keyword>
<dbReference type="KEGG" id="eke:EK0264_18545"/>
<dbReference type="InterPro" id="IPR051397">
    <property type="entry name" value="Zn-ADH-like_protein"/>
</dbReference>
<dbReference type="SUPFAM" id="SSF50129">
    <property type="entry name" value="GroES-like"/>
    <property type="match status" value="1"/>
</dbReference>
<gene>
    <name evidence="2" type="ORF">EK0264_18545</name>
</gene>
<dbReference type="SMART" id="SM00829">
    <property type="entry name" value="PKS_ER"/>
    <property type="match status" value="1"/>
</dbReference>
<dbReference type="Gene3D" id="3.90.180.10">
    <property type="entry name" value="Medium-chain alcohol dehydrogenases, catalytic domain"/>
    <property type="match status" value="1"/>
</dbReference>
<dbReference type="EMBL" id="CP047156">
    <property type="protein sequence ID" value="QHC02073.1"/>
    <property type="molecule type" value="Genomic_DNA"/>
</dbReference>
<dbReference type="GO" id="GO:0008270">
    <property type="term" value="F:zinc ion binding"/>
    <property type="evidence" value="ECO:0007669"/>
    <property type="project" value="InterPro"/>
</dbReference>
<dbReference type="CDD" id="cd08241">
    <property type="entry name" value="QOR1"/>
    <property type="match status" value="1"/>
</dbReference>
<dbReference type="Pfam" id="PF08240">
    <property type="entry name" value="ADH_N"/>
    <property type="match status" value="1"/>
</dbReference>
<organism evidence="2 3">
    <name type="scientific">Epidermidibacterium keratini</name>
    <dbReference type="NCBI Taxonomy" id="1891644"/>
    <lineage>
        <taxon>Bacteria</taxon>
        <taxon>Bacillati</taxon>
        <taxon>Actinomycetota</taxon>
        <taxon>Actinomycetes</taxon>
        <taxon>Sporichthyales</taxon>
        <taxon>Sporichthyaceae</taxon>
        <taxon>Epidermidibacterium</taxon>
    </lineage>
</organism>